<protein>
    <submittedName>
        <fullName evidence="1">Uncharacterized protein</fullName>
    </submittedName>
</protein>
<comment type="caution">
    <text evidence="1">The sequence shown here is derived from an EMBL/GenBank/DDBJ whole genome shotgun (WGS) entry which is preliminary data.</text>
</comment>
<reference evidence="1" key="1">
    <citation type="submission" date="2023-06" db="EMBL/GenBank/DDBJ databases">
        <authorList>
            <person name="Delattre M."/>
        </authorList>
    </citation>
    <scope>NUCLEOTIDE SEQUENCE</scope>
    <source>
        <strain evidence="1">AF72</strain>
    </source>
</reference>
<gene>
    <name evidence="1" type="ORF">MSPICULIGERA_LOCUS13830</name>
</gene>
<dbReference type="EMBL" id="CATQJA010002639">
    <property type="protein sequence ID" value="CAJ0575520.1"/>
    <property type="molecule type" value="Genomic_DNA"/>
</dbReference>
<dbReference type="AlphaFoldDB" id="A0AA36G1T9"/>
<organism evidence="1 2">
    <name type="scientific">Mesorhabditis spiculigera</name>
    <dbReference type="NCBI Taxonomy" id="96644"/>
    <lineage>
        <taxon>Eukaryota</taxon>
        <taxon>Metazoa</taxon>
        <taxon>Ecdysozoa</taxon>
        <taxon>Nematoda</taxon>
        <taxon>Chromadorea</taxon>
        <taxon>Rhabditida</taxon>
        <taxon>Rhabditina</taxon>
        <taxon>Rhabditomorpha</taxon>
        <taxon>Rhabditoidea</taxon>
        <taxon>Rhabditidae</taxon>
        <taxon>Mesorhabditinae</taxon>
        <taxon>Mesorhabditis</taxon>
    </lineage>
</organism>
<sequence length="271" mass="28787">MLADPEKRPVEAIGDDFSPVPIPKWLLLKPACRLSIIVGTTHPPSPSPDTVTRGRGGRTIIGFRVTRPIFGSHTTNNGVTVAPTVPQFAPGPSNAIRAERLEAVGAENFATVPFTGPQFAAGPSNAIRAERLEDVGAEKGPTVPPSVPQFVAGPHAIAAGLLNPPRAVFLPGTVPSTTRGSAIPLVSDTTAALMDTPEPAVTVPVPEEAVEVFNTRYDNHNTKQYSDDIANVFEHYGNYNDVSEQSANNDVDLEQHRIGSYGRLNGANVFE</sequence>
<proteinExistence type="predicted"/>
<dbReference type="Proteomes" id="UP001177023">
    <property type="component" value="Unassembled WGS sequence"/>
</dbReference>
<accession>A0AA36G1T9</accession>
<evidence type="ECO:0000313" key="1">
    <source>
        <dbReference type="EMBL" id="CAJ0575520.1"/>
    </source>
</evidence>
<evidence type="ECO:0000313" key="2">
    <source>
        <dbReference type="Proteomes" id="UP001177023"/>
    </source>
</evidence>
<keyword evidence="2" id="KW-1185">Reference proteome</keyword>
<name>A0AA36G1T9_9BILA</name>
<feature type="non-terminal residue" evidence="1">
    <location>
        <position position="271"/>
    </location>
</feature>